<name>A0ABN9Q914_9DINO</name>
<keyword evidence="2" id="KW-1185">Reference proteome</keyword>
<evidence type="ECO:0000313" key="1">
    <source>
        <dbReference type="EMBL" id="CAK0800920.1"/>
    </source>
</evidence>
<evidence type="ECO:0000313" key="2">
    <source>
        <dbReference type="Proteomes" id="UP001189429"/>
    </source>
</evidence>
<gene>
    <name evidence="1" type="ORF">PCOR1329_LOCUS8946</name>
</gene>
<sequence length="1066" mass="116374">MELTPILSSPVAKPILLHISLAMLLVPFRNMENCLLAVLVNWTLSNQIPTTVMHVRFQIISELLIPTVFRAPDEFTLSREPMPLFVLIVWSSRVLSLAGLSGTSWSLRCPWPSTSRGSCVLAGLTRRRTSGGTPASSHRAQQLAFFQKLDKVGLLGFTEGPVVAHEQCNPFNVWKNASRDRLIIDQRGPNGQEAKIVGGPASHLAAGARLCEHSVVRGSECLRGSSTDRRDMFYQEHVTPERAATNVLGPALRVDQLRKSLGVDPERLHSAAAQGRPGRLGRRASLGDRFLLEPAGSDAGPRASGFVHGTLASNPMGDHAAVDVTQGGHLNLLRSYGLLAPENFIDGRAPFPRGDVVEGLCIDDYLVIGRHAYPPGESRRDLELFDRAGRLAYVDSSLSGSSSKEIRDAERFVVVGAEVDSSAIMVEQGYVPVGAPVERRLPLAELCLRAAQLPRAPVALVDTLVGSLGAVFAYRRPLFVCLNHVYSFVAQDRTVDHVIPRTVKDELALASVLSIAAETDLTVPFSDVIYATDASPSFGAICALGVSSSLSAAVWRCGERRGGYSRLDSRACGVLRGAGALPHFMESAQCVESDLPAYVRRGIAMVFDFIEFAGGSGVLSRYLASQGVLVGPVIDMSYSRHFDLSSCRLMEWAVWMLYEGRILTFAAEPPCTTFSPAAHPAVRSYRQPIGFNRSDPETRLGNLLAFRCMLLMLVGLRVGAPGGLEQPRLSKMAWLQEWSRLLTLGAAETWFASCAYHDPALDGVVVYRKEFRWMTVGFPEFTEMAARCPNTRRHRAHTHTVIEGAATKYTATYTRGVVVALGARYLEAIRRRREVGDSMRPPVGSERLVINELLMSGSWEELRRWAWRSPGHINILESNVVVNLLEGPVRNGGDRRFAALIDSRVTLCSQAKGRSSSRALTRPLEKSCALQIAGSLYPSYSFAPSRLNVADGPTRHQAVRAACRPRPDWLEHADLLDWLLTRLPTAKACAAWLRLVCLLLGSSGLRALRTALDEGRRLPPAPALCGVPGQGSGGVRWTASGVTRVPVKSEKSEFAPVFHRAGLLHH</sequence>
<proteinExistence type="predicted"/>
<comment type="caution">
    <text evidence="1">The sequence shown here is derived from an EMBL/GenBank/DDBJ whole genome shotgun (WGS) entry which is preliminary data.</text>
</comment>
<reference evidence="1" key="1">
    <citation type="submission" date="2023-10" db="EMBL/GenBank/DDBJ databases">
        <authorList>
            <person name="Chen Y."/>
            <person name="Shah S."/>
            <person name="Dougan E. K."/>
            <person name="Thang M."/>
            <person name="Chan C."/>
        </authorList>
    </citation>
    <scope>NUCLEOTIDE SEQUENCE [LARGE SCALE GENOMIC DNA]</scope>
</reference>
<organism evidence="1 2">
    <name type="scientific">Prorocentrum cordatum</name>
    <dbReference type="NCBI Taxonomy" id="2364126"/>
    <lineage>
        <taxon>Eukaryota</taxon>
        <taxon>Sar</taxon>
        <taxon>Alveolata</taxon>
        <taxon>Dinophyceae</taxon>
        <taxon>Prorocentrales</taxon>
        <taxon>Prorocentraceae</taxon>
        <taxon>Prorocentrum</taxon>
    </lineage>
</organism>
<dbReference type="EMBL" id="CAUYUJ010002470">
    <property type="protein sequence ID" value="CAK0800920.1"/>
    <property type="molecule type" value="Genomic_DNA"/>
</dbReference>
<accession>A0ABN9Q914</accession>
<protein>
    <submittedName>
        <fullName evidence="1">Uncharacterized protein</fullName>
    </submittedName>
</protein>
<dbReference type="Proteomes" id="UP001189429">
    <property type="component" value="Unassembled WGS sequence"/>
</dbReference>